<dbReference type="PROSITE" id="PS51257">
    <property type="entry name" value="PROKAR_LIPOPROTEIN"/>
    <property type="match status" value="1"/>
</dbReference>
<dbReference type="InterPro" id="IPR025202">
    <property type="entry name" value="PLD-like_dom"/>
</dbReference>
<dbReference type="Proteomes" id="UP000547209">
    <property type="component" value="Unassembled WGS sequence"/>
</dbReference>
<dbReference type="InterPro" id="IPR001736">
    <property type="entry name" value="PLipase_D/transphosphatidylase"/>
</dbReference>
<evidence type="ECO:0000256" key="4">
    <source>
        <dbReference type="ARBA" id="ARBA00022801"/>
    </source>
</evidence>
<feature type="compositionally biased region" description="Low complexity" evidence="7">
    <location>
        <begin position="200"/>
        <end position="210"/>
    </location>
</feature>
<organism evidence="10 11">
    <name type="scientific">Cohnella nanjingensis</name>
    <dbReference type="NCBI Taxonomy" id="1387779"/>
    <lineage>
        <taxon>Bacteria</taxon>
        <taxon>Bacillati</taxon>
        <taxon>Bacillota</taxon>
        <taxon>Bacilli</taxon>
        <taxon>Bacillales</taxon>
        <taxon>Paenibacillaceae</taxon>
        <taxon>Cohnella</taxon>
    </lineage>
</organism>
<dbReference type="GO" id="GO:0004630">
    <property type="term" value="F:phospholipase D activity"/>
    <property type="evidence" value="ECO:0007669"/>
    <property type="project" value="UniProtKB-EC"/>
</dbReference>
<sequence length="281" mass="29951">MRKPGLFTLSVYFLVLLLLSGCSLAGDKPSTAAVSGPQLEWAFTQADQHPEEQLIQVIKGARRTLEVAIYSLTYPNIVQALKDAKKRGVEVRLMTDHIQSGGKTQKEALKLLGSAGIPIKINRHSGLMHLKMTVADREVATTGSFNYSKAASTTNDEMLVVIRNPEVAASFADEFERIWGDDKGYETLKVSIAQPEDSVPPQADDAASQEAEGDAGAGGQQAGGEAAPASCATPKIKGNINAKGDKIYHVPGGANYDRTKAEQMFCTEADAQAAGFRAAAK</sequence>
<keyword evidence="4" id="KW-0378">Hydrolase</keyword>
<dbReference type="Pfam" id="PF13091">
    <property type="entry name" value="PLDc_2"/>
    <property type="match status" value="1"/>
</dbReference>
<dbReference type="GO" id="GO:0016042">
    <property type="term" value="P:lipid catabolic process"/>
    <property type="evidence" value="ECO:0007669"/>
    <property type="project" value="UniProtKB-KW"/>
</dbReference>
<dbReference type="PANTHER" id="PTHR43856:SF1">
    <property type="entry name" value="MITOCHONDRIAL CARDIOLIPIN HYDROLASE"/>
    <property type="match status" value="1"/>
</dbReference>
<feature type="signal peptide" evidence="8">
    <location>
        <begin position="1"/>
        <end position="25"/>
    </location>
</feature>
<comment type="similarity">
    <text evidence="2">Belongs to the phospholipase D family.</text>
</comment>
<dbReference type="CDD" id="cd09170">
    <property type="entry name" value="PLDc_Nuc"/>
    <property type="match status" value="1"/>
</dbReference>
<reference evidence="10 11" key="1">
    <citation type="submission" date="2020-08" db="EMBL/GenBank/DDBJ databases">
        <title>Cohnella phylogeny.</title>
        <authorList>
            <person name="Dunlap C."/>
        </authorList>
    </citation>
    <scope>NUCLEOTIDE SEQUENCE [LARGE SCALE GENOMIC DNA]</scope>
    <source>
        <strain evidence="10 11">DSM 28246</strain>
    </source>
</reference>
<evidence type="ECO:0000313" key="11">
    <source>
        <dbReference type="Proteomes" id="UP000547209"/>
    </source>
</evidence>
<evidence type="ECO:0000256" key="8">
    <source>
        <dbReference type="SAM" id="SignalP"/>
    </source>
</evidence>
<feature type="chain" id="PRO_5039556432" description="phospholipase D" evidence="8">
    <location>
        <begin position="26"/>
        <end position="281"/>
    </location>
</feature>
<comment type="caution">
    <text evidence="10">The sequence shown here is derived from an EMBL/GenBank/DDBJ whole genome shotgun (WGS) entry which is preliminary data.</text>
</comment>
<dbReference type="Gene3D" id="3.30.870.10">
    <property type="entry name" value="Endonuclease Chain A"/>
    <property type="match status" value="1"/>
</dbReference>
<evidence type="ECO:0000313" key="10">
    <source>
        <dbReference type="EMBL" id="MBB6669631.1"/>
    </source>
</evidence>
<protein>
    <recommendedName>
        <fullName evidence="3">phospholipase D</fullName>
        <ecNumber evidence="3">3.1.4.4</ecNumber>
    </recommendedName>
</protein>
<gene>
    <name evidence="10" type="ORF">H7C19_02915</name>
</gene>
<dbReference type="PROSITE" id="PS50035">
    <property type="entry name" value="PLD"/>
    <property type="match status" value="1"/>
</dbReference>
<evidence type="ECO:0000256" key="1">
    <source>
        <dbReference type="ARBA" id="ARBA00000798"/>
    </source>
</evidence>
<dbReference type="RefSeq" id="WP_185141080.1">
    <property type="nucleotide sequence ID" value="NZ_JACJVP010000003.1"/>
</dbReference>
<dbReference type="GO" id="GO:0006793">
    <property type="term" value="P:phosphorus metabolic process"/>
    <property type="evidence" value="ECO:0007669"/>
    <property type="project" value="UniProtKB-ARBA"/>
</dbReference>
<keyword evidence="11" id="KW-1185">Reference proteome</keyword>
<feature type="region of interest" description="Disordered" evidence="7">
    <location>
        <begin position="192"/>
        <end position="231"/>
    </location>
</feature>
<evidence type="ECO:0000256" key="6">
    <source>
        <dbReference type="ARBA" id="ARBA00023098"/>
    </source>
</evidence>
<dbReference type="AlphaFoldDB" id="A0A7X0RNJ6"/>
<keyword evidence="8" id="KW-0732">Signal</keyword>
<dbReference type="SUPFAM" id="SSF56024">
    <property type="entry name" value="Phospholipase D/nuclease"/>
    <property type="match status" value="1"/>
</dbReference>
<evidence type="ECO:0000256" key="7">
    <source>
        <dbReference type="SAM" id="MobiDB-lite"/>
    </source>
</evidence>
<comment type="catalytic activity">
    <reaction evidence="1">
        <text>a 1,2-diacyl-sn-glycero-3-phosphocholine + H2O = a 1,2-diacyl-sn-glycero-3-phosphate + choline + H(+)</text>
        <dbReference type="Rhea" id="RHEA:14445"/>
        <dbReference type="ChEBI" id="CHEBI:15354"/>
        <dbReference type="ChEBI" id="CHEBI:15377"/>
        <dbReference type="ChEBI" id="CHEBI:15378"/>
        <dbReference type="ChEBI" id="CHEBI:57643"/>
        <dbReference type="ChEBI" id="CHEBI:58608"/>
        <dbReference type="EC" id="3.1.4.4"/>
    </reaction>
</comment>
<evidence type="ECO:0000256" key="2">
    <source>
        <dbReference type="ARBA" id="ARBA00008664"/>
    </source>
</evidence>
<name>A0A7X0RNJ6_9BACL</name>
<keyword evidence="6" id="KW-0443">Lipid metabolism</keyword>
<keyword evidence="5" id="KW-0442">Lipid degradation</keyword>
<dbReference type="GO" id="GO:0016891">
    <property type="term" value="F:RNA endonuclease activity producing 5'-phosphomonoesters, hydrolytic mechanism"/>
    <property type="evidence" value="ECO:0007669"/>
    <property type="project" value="TreeGrafter"/>
</dbReference>
<feature type="domain" description="PLD phosphodiesterase" evidence="9">
    <location>
        <begin position="124"/>
        <end position="151"/>
    </location>
</feature>
<evidence type="ECO:0000259" key="9">
    <source>
        <dbReference type="PROSITE" id="PS50035"/>
    </source>
</evidence>
<dbReference type="EC" id="3.1.4.4" evidence="3"/>
<dbReference type="EMBL" id="JACJVP010000003">
    <property type="protein sequence ID" value="MBB6669631.1"/>
    <property type="molecule type" value="Genomic_DNA"/>
</dbReference>
<proteinExistence type="inferred from homology"/>
<dbReference type="PANTHER" id="PTHR43856">
    <property type="entry name" value="CARDIOLIPIN HYDROLASE"/>
    <property type="match status" value="1"/>
</dbReference>
<evidence type="ECO:0000256" key="3">
    <source>
        <dbReference type="ARBA" id="ARBA00012027"/>
    </source>
</evidence>
<dbReference type="InterPro" id="IPR051406">
    <property type="entry name" value="PLD_domain"/>
</dbReference>
<evidence type="ECO:0000256" key="5">
    <source>
        <dbReference type="ARBA" id="ARBA00022963"/>
    </source>
</evidence>
<accession>A0A7X0RNJ6</accession>